<evidence type="ECO:0000313" key="1">
    <source>
        <dbReference type="EMBL" id="EMC94770.1"/>
    </source>
</evidence>
<dbReference type="EMBL" id="KB445558">
    <property type="protein sequence ID" value="EMC94770.1"/>
    <property type="molecule type" value="Genomic_DNA"/>
</dbReference>
<dbReference type="Proteomes" id="UP000011761">
    <property type="component" value="Unassembled WGS sequence"/>
</dbReference>
<organism evidence="1 2">
    <name type="scientific">Baudoinia panamericana (strain UAMH 10762)</name>
    <name type="common">Angels' share fungus</name>
    <name type="synonym">Baudoinia compniacensis (strain UAMH 10762)</name>
    <dbReference type="NCBI Taxonomy" id="717646"/>
    <lineage>
        <taxon>Eukaryota</taxon>
        <taxon>Fungi</taxon>
        <taxon>Dikarya</taxon>
        <taxon>Ascomycota</taxon>
        <taxon>Pezizomycotina</taxon>
        <taxon>Dothideomycetes</taxon>
        <taxon>Dothideomycetidae</taxon>
        <taxon>Mycosphaerellales</taxon>
        <taxon>Teratosphaeriaceae</taxon>
        <taxon>Baudoinia</taxon>
    </lineage>
</organism>
<accession>M2N7I4</accession>
<evidence type="ECO:0000313" key="2">
    <source>
        <dbReference type="Proteomes" id="UP000011761"/>
    </source>
</evidence>
<protein>
    <submittedName>
        <fullName evidence="1">Uncharacterized protein</fullName>
    </submittedName>
</protein>
<dbReference type="AlphaFoldDB" id="M2N7I4"/>
<gene>
    <name evidence="1" type="ORF">BAUCODRAFT_560453</name>
</gene>
<proteinExistence type="predicted"/>
<dbReference type="HOGENOM" id="CLU_2319976_0_0_1"/>
<name>M2N7I4_BAUPA</name>
<keyword evidence="2" id="KW-1185">Reference proteome</keyword>
<dbReference type="KEGG" id="bcom:BAUCODRAFT_560453"/>
<dbReference type="RefSeq" id="XP_007678483.1">
    <property type="nucleotide sequence ID" value="XM_007680293.1"/>
</dbReference>
<reference evidence="1 2" key="1">
    <citation type="journal article" date="2012" name="PLoS Pathog.">
        <title>Diverse lifestyles and strategies of plant pathogenesis encoded in the genomes of eighteen Dothideomycetes fungi.</title>
        <authorList>
            <person name="Ohm R.A."/>
            <person name="Feau N."/>
            <person name="Henrissat B."/>
            <person name="Schoch C.L."/>
            <person name="Horwitz B.A."/>
            <person name="Barry K.W."/>
            <person name="Condon B.J."/>
            <person name="Copeland A.C."/>
            <person name="Dhillon B."/>
            <person name="Glaser F."/>
            <person name="Hesse C.N."/>
            <person name="Kosti I."/>
            <person name="LaButti K."/>
            <person name="Lindquist E.A."/>
            <person name="Lucas S."/>
            <person name="Salamov A.A."/>
            <person name="Bradshaw R.E."/>
            <person name="Ciuffetti L."/>
            <person name="Hamelin R.C."/>
            <person name="Kema G.H.J."/>
            <person name="Lawrence C."/>
            <person name="Scott J.A."/>
            <person name="Spatafora J.W."/>
            <person name="Turgeon B.G."/>
            <person name="de Wit P.J.G.M."/>
            <person name="Zhong S."/>
            <person name="Goodwin S.B."/>
            <person name="Grigoriev I.V."/>
        </authorList>
    </citation>
    <scope>NUCLEOTIDE SEQUENCE [LARGE SCALE GENOMIC DNA]</scope>
    <source>
        <strain evidence="1 2">UAMH 10762</strain>
    </source>
</reference>
<dbReference type="GeneID" id="19115500"/>
<sequence length="99" mass="11404">MFRQAMQPDLSSVINLVLVIRTTLRLCRHALPSRTALIYMPVRVIVRMRMHRQRTQQPHPHHRRRCTVHRRKVEDAAGYAVSATLITAATVTGVARRQA</sequence>